<keyword evidence="1" id="KW-0813">Transport</keyword>
<dbReference type="PROSITE" id="PS51007">
    <property type="entry name" value="CYTC"/>
    <property type="match status" value="1"/>
</dbReference>
<protein>
    <submittedName>
        <fullName evidence="9">C-type cytochrome</fullName>
    </submittedName>
</protein>
<dbReference type="Proteomes" id="UP000565262">
    <property type="component" value="Unassembled WGS sequence"/>
</dbReference>
<keyword evidence="3 6" id="KW-0479">Metal-binding</keyword>
<accession>A0A839IWW9</accession>
<dbReference type="PANTHER" id="PTHR33751">
    <property type="entry name" value="CBB3-TYPE CYTOCHROME C OXIDASE SUBUNIT FIXP"/>
    <property type="match status" value="1"/>
</dbReference>
<dbReference type="GO" id="GO:0020037">
    <property type="term" value="F:heme binding"/>
    <property type="evidence" value="ECO:0007669"/>
    <property type="project" value="InterPro"/>
</dbReference>
<keyword evidence="10" id="KW-1185">Reference proteome</keyword>
<evidence type="ECO:0000256" key="5">
    <source>
        <dbReference type="ARBA" id="ARBA00023004"/>
    </source>
</evidence>
<dbReference type="Pfam" id="PF13442">
    <property type="entry name" value="Cytochrome_CBB3"/>
    <property type="match status" value="1"/>
</dbReference>
<comment type="caution">
    <text evidence="9">The sequence shown here is derived from an EMBL/GenBank/DDBJ whole genome shotgun (WGS) entry which is preliminary data.</text>
</comment>
<evidence type="ECO:0000256" key="4">
    <source>
        <dbReference type="ARBA" id="ARBA00022982"/>
    </source>
</evidence>
<keyword evidence="4" id="KW-0249">Electron transport</keyword>
<feature type="chain" id="PRO_5032377428" evidence="7">
    <location>
        <begin position="21"/>
        <end position="148"/>
    </location>
</feature>
<dbReference type="SUPFAM" id="SSF46626">
    <property type="entry name" value="Cytochrome c"/>
    <property type="match status" value="1"/>
</dbReference>
<dbReference type="PRINTS" id="PR00605">
    <property type="entry name" value="CYTCHROMECIC"/>
</dbReference>
<evidence type="ECO:0000256" key="1">
    <source>
        <dbReference type="ARBA" id="ARBA00022448"/>
    </source>
</evidence>
<keyword evidence="7" id="KW-0732">Signal</keyword>
<dbReference type="EMBL" id="JACJFM010000055">
    <property type="protein sequence ID" value="MBB1489461.1"/>
    <property type="molecule type" value="Genomic_DNA"/>
</dbReference>
<gene>
    <name evidence="9" type="ORF">H4O21_22895</name>
</gene>
<proteinExistence type="predicted"/>
<evidence type="ECO:0000256" key="3">
    <source>
        <dbReference type="ARBA" id="ARBA00022723"/>
    </source>
</evidence>
<evidence type="ECO:0000313" key="9">
    <source>
        <dbReference type="EMBL" id="MBB1489461.1"/>
    </source>
</evidence>
<dbReference type="Gene3D" id="1.10.760.10">
    <property type="entry name" value="Cytochrome c-like domain"/>
    <property type="match status" value="1"/>
</dbReference>
<dbReference type="InterPro" id="IPR009056">
    <property type="entry name" value="Cyt_c-like_dom"/>
</dbReference>
<dbReference type="RefSeq" id="WP_182811763.1">
    <property type="nucleotide sequence ID" value="NZ_JACJFM010000055.1"/>
</dbReference>
<dbReference type="PROSITE" id="PS51257">
    <property type="entry name" value="PROKAR_LIPOPROTEIN"/>
    <property type="match status" value="1"/>
</dbReference>
<keyword evidence="5 6" id="KW-0408">Iron</keyword>
<evidence type="ECO:0000256" key="7">
    <source>
        <dbReference type="SAM" id="SignalP"/>
    </source>
</evidence>
<dbReference type="InterPro" id="IPR008168">
    <property type="entry name" value="Cyt_C_IC"/>
</dbReference>
<evidence type="ECO:0000313" key="10">
    <source>
        <dbReference type="Proteomes" id="UP000565262"/>
    </source>
</evidence>
<organism evidence="9 10">
    <name type="scientific">Oceanospirillum sediminis</name>
    <dbReference type="NCBI Taxonomy" id="2760088"/>
    <lineage>
        <taxon>Bacteria</taxon>
        <taxon>Pseudomonadati</taxon>
        <taxon>Pseudomonadota</taxon>
        <taxon>Gammaproteobacteria</taxon>
        <taxon>Oceanospirillales</taxon>
        <taxon>Oceanospirillaceae</taxon>
        <taxon>Oceanospirillum</taxon>
    </lineage>
</organism>
<dbReference type="GO" id="GO:0005506">
    <property type="term" value="F:iron ion binding"/>
    <property type="evidence" value="ECO:0007669"/>
    <property type="project" value="InterPro"/>
</dbReference>
<reference evidence="9 10" key="1">
    <citation type="submission" date="2020-08" db="EMBL/GenBank/DDBJ databases">
        <title>Oceanospirillum sp. nov. isolated from marine sediment.</title>
        <authorList>
            <person name="Ji X."/>
        </authorList>
    </citation>
    <scope>NUCLEOTIDE SEQUENCE [LARGE SCALE GENOMIC DNA]</scope>
    <source>
        <strain evidence="9 10">D5</strain>
    </source>
</reference>
<dbReference type="InterPro" id="IPR036909">
    <property type="entry name" value="Cyt_c-like_dom_sf"/>
</dbReference>
<sequence>MMNKSIWLVMLAFVFLVACSDDSAQSKRVNSVSHDRWYNQSMVKQGKELFQQNCAQCHGAFGQGNPDWRQPTAEGRYLPPPLNGTGHAWHHPLNQLRDVIKNGRGPDVPSDMPAWGNTLSDEDIDTIIAWFQSRWPDEIYQAWNRSGH</sequence>
<dbReference type="PANTHER" id="PTHR33751:SF1">
    <property type="entry name" value="CBB3-TYPE CYTOCHROME C OXIDASE SUBUNIT FIXP"/>
    <property type="match status" value="1"/>
</dbReference>
<dbReference type="InterPro" id="IPR050597">
    <property type="entry name" value="Cytochrome_c_Oxidase_Subunit"/>
</dbReference>
<feature type="signal peptide" evidence="7">
    <location>
        <begin position="1"/>
        <end position="20"/>
    </location>
</feature>
<evidence type="ECO:0000256" key="2">
    <source>
        <dbReference type="ARBA" id="ARBA00022617"/>
    </source>
</evidence>
<evidence type="ECO:0000259" key="8">
    <source>
        <dbReference type="PROSITE" id="PS51007"/>
    </source>
</evidence>
<name>A0A839IWW9_9GAMM</name>
<dbReference type="AlphaFoldDB" id="A0A839IWW9"/>
<keyword evidence="2 6" id="KW-0349">Heme</keyword>
<evidence type="ECO:0000256" key="6">
    <source>
        <dbReference type="PROSITE-ProRule" id="PRU00433"/>
    </source>
</evidence>
<feature type="domain" description="Cytochrome c" evidence="8">
    <location>
        <begin position="41"/>
        <end position="135"/>
    </location>
</feature>
<dbReference type="GO" id="GO:0009055">
    <property type="term" value="F:electron transfer activity"/>
    <property type="evidence" value="ECO:0007669"/>
    <property type="project" value="InterPro"/>
</dbReference>